<sequence length="178" mass="19716">MSEGCNVDTRPSIKAANRFTPSETTSKSNGNQELEKHVSSTNFPPKGTNQSNANTFGTNINKNRHLPPPPASSQHQQLANPEIPTDSADTPNQLLSHPPGQMHPDQQYQHQLRSVPSCMAGNSKEPGLRSRQDLHAPQTIETQDGAEKRRHQQRCGVVKCEIDTSRPEPVVRHHVDVR</sequence>
<evidence type="ECO:0000313" key="3">
    <source>
        <dbReference type="Proteomes" id="UP000784294"/>
    </source>
</evidence>
<feature type="compositionally biased region" description="Polar residues" evidence="1">
    <location>
        <begin position="104"/>
        <end position="114"/>
    </location>
</feature>
<protein>
    <submittedName>
        <fullName evidence="2">Uncharacterized protein</fullName>
    </submittedName>
</protein>
<proteinExistence type="predicted"/>
<organism evidence="2 3">
    <name type="scientific">Protopolystoma xenopodis</name>
    <dbReference type="NCBI Taxonomy" id="117903"/>
    <lineage>
        <taxon>Eukaryota</taxon>
        <taxon>Metazoa</taxon>
        <taxon>Spiralia</taxon>
        <taxon>Lophotrochozoa</taxon>
        <taxon>Platyhelminthes</taxon>
        <taxon>Monogenea</taxon>
        <taxon>Polyopisthocotylea</taxon>
        <taxon>Polystomatidea</taxon>
        <taxon>Polystomatidae</taxon>
        <taxon>Protopolystoma</taxon>
    </lineage>
</organism>
<dbReference type="EMBL" id="CAAALY010285641">
    <property type="protein sequence ID" value="VEL43823.1"/>
    <property type="molecule type" value="Genomic_DNA"/>
</dbReference>
<reference evidence="2" key="1">
    <citation type="submission" date="2018-11" db="EMBL/GenBank/DDBJ databases">
        <authorList>
            <consortium name="Pathogen Informatics"/>
        </authorList>
    </citation>
    <scope>NUCLEOTIDE SEQUENCE</scope>
</reference>
<dbReference type="AlphaFoldDB" id="A0A3S5B9G1"/>
<gene>
    <name evidence="2" type="ORF">PXEA_LOCUS37263</name>
</gene>
<evidence type="ECO:0000313" key="2">
    <source>
        <dbReference type="EMBL" id="VEL43823.1"/>
    </source>
</evidence>
<feature type="compositionally biased region" description="Polar residues" evidence="1">
    <location>
        <begin position="19"/>
        <end position="32"/>
    </location>
</feature>
<evidence type="ECO:0000256" key="1">
    <source>
        <dbReference type="SAM" id="MobiDB-lite"/>
    </source>
</evidence>
<keyword evidence="3" id="KW-1185">Reference proteome</keyword>
<name>A0A3S5B9G1_9PLAT</name>
<dbReference type="Proteomes" id="UP000784294">
    <property type="component" value="Unassembled WGS sequence"/>
</dbReference>
<comment type="caution">
    <text evidence="2">The sequence shown here is derived from an EMBL/GenBank/DDBJ whole genome shotgun (WGS) entry which is preliminary data.</text>
</comment>
<feature type="compositionally biased region" description="Polar residues" evidence="1">
    <location>
        <begin position="39"/>
        <end position="61"/>
    </location>
</feature>
<accession>A0A3S5B9G1</accession>
<feature type="region of interest" description="Disordered" evidence="1">
    <location>
        <begin position="1"/>
        <end position="153"/>
    </location>
</feature>